<accession>A0A4Z2IEH7</accession>
<comment type="caution">
    <text evidence="2">The sequence shown here is derived from an EMBL/GenBank/DDBJ whole genome shotgun (WGS) entry which is preliminary data.</text>
</comment>
<evidence type="ECO:0000313" key="2">
    <source>
        <dbReference type="EMBL" id="TNN75732.1"/>
    </source>
</evidence>
<feature type="region of interest" description="Disordered" evidence="1">
    <location>
        <begin position="82"/>
        <end position="103"/>
    </location>
</feature>
<name>A0A4Z2IEH7_9TELE</name>
<evidence type="ECO:0000256" key="1">
    <source>
        <dbReference type="SAM" id="MobiDB-lite"/>
    </source>
</evidence>
<protein>
    <submittedName>
        <fullName evidence="2">Uncharacterized protein</fullName>
    </submittedName>
</protein>
<dbReference type="EMBL" id="SRLO01000100">
    <property type="protein sequence ID" value="TNN75732.1"/>
    <property type="molecule type" value="Genomic_DNA"/>
</dbReference>
<gene>
    <name evidence="2" type="ORF">EYF80_014095</name>
</gene>
<dbReference type="AlphaFoldDB" id="A0A4Z2IEH7"/>
<evidence type="ECO:0000313" key="3">
    <source>
        <dbReference type="Proteomes" id="UP000314294"/>
    </source>
</evidence>
<dbReference type="Proteomes" id="UP000314294">
    <property type="component" value="Unassembled WGS sequence"/>
</dbReference>
<keyword evidence="3" id="KW-1185">Reference proteome</keyword>
<sequence>MEMVLLQKLEDINVEMINMGTSSFHPMLLINPPACAQPGLCRIDSLGHILQLAKARNRKLGSVGPERFAPLLLLTALAKGTESAQENTQHARRGRGGDEAEGGKKRLILIRTTSMEPEGGTRLHQEMRSRCGRHTGASVDHTRHLRLVRGAHQVRVNISGVGQQLGLPGERVS</sequence>
<reference evidence="2 3" key="1">
    <citation type="submission" date="2019-03" db="EMBL/GenBank/DDBJ databases">
        <title>First draft genome of Liparis tanakae, snailfish: a comprehensive survey of snailfish specific genes.</title>
        <authorList>
            <person name="Kim W."/>
            <person name="Song I."/>
            <person name="Jeong J.-H."/>
            <person name="Kim D."/>
            <person name="Kim S."/>
            <person name="Ryu S."/>
            <person name="Song J.Y."/>
            <person name="Lee S.K."/>
        </authorList>
    </citation>
    <scope>NUCLEOTIDE SEQUENCE [LARGE SCALE GENOMIC DNA]</scope>
    <source>
        <tissue evidence="2">Muscle</tissue>
    </source>
</reference>
<proteinExistence type="predicted"/>
<organism evidence="2 3">
    <name type="scientific">Liparis tanakae</name>
    <name type="common">Tanaka's snailfish</name>
    <dbReference type="NCBI Taxonomy" id="230148"/>
    <lineage>
        <taxon>Eukaryota</taxon>
        <taxon>Metazoa</taxon>
        <taxon>Chordata</taxon>
        <taxon>Craniata</taxon>
        <taxon>Vertebrata</taxon>
        <taxon>Euteleostomi</taxon>
        <taxon>Actinopterygii</taxon>
        <taxon>Neopterygii</taxon>
        <taxon>Teleostei</taxon>
        <taxon>Neoteleostei</taxon>
        <taxon>Acanthomorphata</taxon>
        <taxon>Eupercaria</taxon>
        <taxon>Perciformes</taxon>
        <taxon>Cottioidei</taxon>
        <taxon>Cottales</taxon>
        <taxon>Liparidae</taxon>
        <taxon>Liparis</taxon>
    </lineage>
</organism>